<accession>A0ACB7YW10</accession>
<dbReference type="EMBL" id="CM037153">
    <property type="protein sequence ID" value="KAH7857795.1"/>
    <property type="molecule type" value="Genomic_DNA"/>
</dbReference>
<proteinExistence type="predicted"/>
<protein>
    <submittedName>
        <fullName evidence="1">Uncharacterized protein</fullName>
    </submittedName>
</protein>
<evidence type="ECO:0000313" key="1">
    <source>
        <dbReference type="EMBL" id="KAH7857795.1"/>
    </source>
</evidence>
<reference evidence="1 2" key="1">
    <citation type="journal article" date="2021" name="Hortic Res">
        <title>High-quality reference genome and annotation aids understanding of berry development for evergreen blueberry (Vaccinium darrowii).</title>
        <authorList>
            <person name="Yu J."/>
            <person name="Hulse-Kemp A.M."/>
            <person name="Babiker E."/>
            <person name="Staton M."/>
        </authorList>
    </citation>
    <scope>NUCLEOTIDE SEQUENCE [LARGE SCALE GENOMIC DNA]</scope>
    <source>
        <strain evidence="2">cv. NJ 8807/NJ 8810</strain>
        <tissue evidence="1">Young leaf</tissue>
    </source>
</reference>
<name>A0ACB7YW10_9ERIC</name>
<gene>
    <name evidence="1" type="ORF">Vadar_016526</name>
</gene>
<evidence type="ECO:0000313" key="2">
    <source>
        <dbReference type="Proteomes" id="UP000828048"/>
    </source>
</evidence>
<keyword evidence="2" id="KW-1185">Reference proteome</keyword>
<dbReference type="Proteomes" id="UP000828048">
    <property type="component" value="Chromosome 3"/>
</dbReference>
<sequence length="154" mass="16983">MHRALIRTCQVPRPLVSSIKKSSTTSHRLVAFRTQSSQSERVETNVVVESSDSETLAVQSIEDAIHRIIERRSAPDWLPFVPGSSYWVPPRKPSYGIADLVEKLANSLTDDEVMSLATTRGWPSSSFFVNDTSPDPAEVESTSTCTSQSVDEEG</sequence>
<organism evidence="1 2">
    <name type="scientific">Vaccinium darrowii</name>
    <dbReference type="NCBI Taxonomy" id="229202"/>
    <lineage>
        <taxon>Eukaryota</taxon>
        <taxon>Viridiplantae</taxon>
        <taxon>Streptophyta</taxon>
        <taxon>Embryophyta</taxon>
        <taxon>Tracheophyta</taxon>
        <taxon>Spermatophyta</taxon>
        <taxon>Magnoliopsida</taxon>
        <taxon>eudicotyledons</taxon>
        <taxon>Gunneridae</taxon>
        <taxon>Pentapetalae</taxon>
        <taxon>asterids</taxon>
        <taxon>Ericales</taxon>
        <taxon>Ericaceae</taxon>
        <taxon>Vaccinioideae</taxon>
        <taxon>Vaccinieae</taxon>
        <taxon>Vaccinium</taxon>
    </lineage>
</organism>
<comment type="caution">
    <text evidence="1">The sequence shown here is derived from an EMBL/GenBank/DDBJ whole genome shotgun (WGS) entry which is preliminary data.</text>
</comment>